<accession>A0A0M3HXA4</accession>
<evidence type="ECO:0000313" key="2">
    <source>
        <dbReference type="WBParaSite" id="ALUE_0000792301-mRNA-1"/>
    </source>
</evidence>
<name>A0A0M3HXA4_ASCLU</name>
<proteinExistence type="predicted"/>
<protein>
    <submittedName>
        <fullName evidence="2">Uncharacterized protein</fullName>
    </submittedName>
</protein>
<organism evidence="1 2">
    <name type="scientific">Ascaris lumbricoides</name>
    <name type="common">Giant roundworm</name>
    <dbReference type="NCBI Taxonomy" id="6252"/>
    <lineage>
        <taxon>Eukaryota</taxon>
        <taxon>Metazoa</taxon>
        <taxon>Ecdysozoa</taxon>
        <taxon>Nematoda</taxon>
        <taxon>Chromadorea</taxon>
        <taxon>Rhabditida</taxon>
        <taxon>Spirurina</taxon>
        <taxon>Ascaridomorpha</taxon>
        <taxon>Ascaridoidea</taxon>
        <taxon>Ascarididae</taxon>
        <taxon>Ascaris</taxon>
    </lineage>
</organism>
<keyword evidence="1" id="KW-1185">Reference proteome</keyword>
<dbReference type="Proteomes" id="UP000036681">
    <property type="component" value="Unplaced"/>
</dbReference>
<dbReference type="AlphaFoldDB" id="A0A0M3HXA4"/>
<dbReference type="WBParaSite" id="ALUE_0000792301-mRNA-1">
    <property type="protein sequence ID" value="ALUE_0000792301-mRNA-1"/>
    <property type="gene ID" value="ALUE_0000792301"/>
</dbReference>
<reference evidence="2" key="1">
    <citation type="submission" date="2017-02" db="UniProtKB">
        <authorList>
            <consortium name="WormBaseParasite"/>
        </authorList>
    </citation>
    <scope>IDENTIFICATION</scope>
</reference>
<sequence length="80" mass="9358">MLLTFTVRPRSQPVLLQFCGKNISKKGMFGEPQLQFHISRIEDNGDRNVIYKSELLGYCLKIQWKQFTLQNSVIADVRNR</sequence>
<evidence type="ECO:0000313" key="1">
    <source>
        <dbReference type="Proteomes" id="UP000036681"/>
    </source>
</evidence>